<dbReference type="RefSeq" id="WP_069329651.1">
    <property type="nucleotide sequence ID" value="NZ_MDER01000086.1"/>
</dbReference>
<dbReference type="PANTHER" id="PTHR48094:SF19">
    <property type="entry name" value="DJ-1_PFPI DOMAIN-CONTAINING PROTEIN"/>
    <property type="match status" value="1"/>
</dbReference>
<dbReference type="EMBL" id="MDER01000086">
    <property type="protein sequence ID" value="ODP26510.1"/>
    <property type="molecule type" value="Genomic_DNA"/>
</dbReference>
<feature type="domain" description="DJ-1/PfpI" evidence="1">
    <location>
        <begin position="4"/>
        <end position="171"/>
    </location>
</feature>
<name>A0A1E3L0L4_9BACL</name>
<proteinExistence type="predicted"/>
<accession>A0A1E3L0L4</accession>
<dbReference type="Proteomes" id="UP000094578">
    <property type="component" value="Unassembled WGS sequence"/>
</dbReference>
<dbReference type="AlphaFoldDB" id="A0A1E3L0L4"/>
<dbReference type="GO" id="GO:0008233">
    <property type="term" value="F:peptidase activity"/>
    <property type="evidence" value="ECO:0007669"/>
    <property type="project" value="UniProtKB-KW"/>
</dbReference>
<evidence type="ECO:0000313" key="2">
    <source>
        <dbReference type="EMBL" id="ODP26510.1"/>
    </source>
</evidence>
<dbReference type="InterPro" id="IPR029062">
    <property type="entry name" value="Class_I_gatase-like"/>
</dbReference>
<dbReference type="Gene3D" id="3.40.50.880">
    <property type="match status" value="1"/>
</dbReference>
<dbReference type="GO" id="GO:0005737">
    <property type="term" value="C:cytoplasm"/>
    <property type="evidence" value="ECO:0007669"/>
    <property type="project" value="TreeGrafter"/>
</dbReference>
<organism evidence="2 3">
    <name type="scientific">Paenibacillus nuruki</name>
    <dbReference type="NCBI Taxonomy" id="1886670"/>
    <lineage>
        <taxon>Bacteria</taxon>
        <taxon>Bacillati</taxon>
        <taxon>Bacillota</taxon>
        <taxon>Bacilli</taxon>
        <taxon>Bacillales</taxon>
        <taxon>Paenibacillaceae</taxon>
        <taxon>Paenibacillus</taxon>
    </lineage>
</organism>
<evidence type="ECO:0000259" key="1">
    <source>
        <dbReference type="Pfam" id="PF01965"/>
    </source>
</evidence>
<dbReference type="InterPro" id="IPR002818">
    <property type="entry name" value="DJ-1/PfpI"/>
</dbReference>
<dbReference type="STRING" id="1886670.PTI45_04350"/>
<protein>
    <submittedName>
        <fullName evidence="2">Putative protease YoaZ</fullName>
    </submittedName>
</protein>
<keyword evidence="2" id="KW-0378">Hydrolase</keyword>
<keyword evidence="3" id="KW-1185">Reference proteome</keyword>
<dbReference type="SUPFAM" id="SSF52317">
    <property type="entry name" value="Class I glutamine amidotransferase-like"/>
    <property type="match status" value="1"/>
</dbReference>
<dbReference type="GO" id="GO:0006508">
    <property type="term" value="P:proteolysis"/>
    <property type="evidence" value="ECO:0007669"/>
    <property type="project" value="UniProtKB-KW"/>
</dbReference>
<evidence type="ECO:0000313" key="3">
    <source>
        <dbReference type="Proteomes" id="UP000094578"/>
    </source>
</evidence>
<reference evidence="2 3" key="1">
    <citation type="submission" date="2016-08" db="EMBL/GenBank/DDBJ databases">
        <title>Genome sequencing of Paenibacillus sp. TI45-13ar, isolated from Korean traditional nuruk.</title>
        <authorList>
            <person name="Kim S.-J."/>
        </authorList>
    </citation>
    <scope>NUCLEOTIDE SEQUENCE [LARGE SCALE GENOMIC DNA]</scope>
    <source>
        <strain evidence="2 3">TI45-13ar</strain>
    </source>
</reference>
<keyword evidence="2" id="KW-0645">Protease</keyword>
<dbReference type="PATRIC" id="fig|1886670.3.peg.4381"/>
<dbReference type="Pfam" id="PF01965">
    <property type="entry name" value="DJ-1_PfpI"/>
    <property type="match status" value="1"/>
</dbReference>
<dbReference type="InterPro" id="IPR050325">
    <property type="entry name" value="Prot/Nucl_acid_deglycase"/>
</dbReference>
<dbReference type="PANTHER" id="PTHR48094">
    <property type="entry name" value="PROTEIN/NUCLEIC ACID DEGLYCASE DJ-1-RELATED"/>
    <property type="match status" value="1"/>
</dbReference>
<gene>
    <name evidence="2" type="ORF">PTI45_04350</name>
</gene>
<sequence length="207" mass="22769">MKYAYAYILDSMADWELGYVIAELNSGQYFKDKGSRIPVKLVGASKHSIKTKGGMTIVPDLLVEDITHDTSAILLLPGADTWKDPIHLPMIEKAKQLLDKGGNVAAICGATTALADSGLLDDRAHTSNGLEYLTMFCPDYRGAAHYRDEKIVVDGNLITTSAAGGILLAREVIALLDVFKKETLEAWYTYFTTGDNKYFYTMMETLA</sequence>
<comment type="caution">
    <text evidence="2">The sequence shown here is derived from an EMBL/GenBank/DDBJ whole genome shotgun (WGS) entry which is preliminary data.</text>
</comment>